<organism evidence="1 2">
    <name type="scientific">Ketobacter alkanivorans</name>
    <dbReference type="NCBI Taxonomy" id="1917421"/>
    <lineage>
        <taxon>Bacteria</taxon>
        <taxon>Pseudomonadati</taxon>
        <taxon>Pseudomonadota</taxon>
        <taxon>Gammaproteobacteria</taxon>
        <taxon>Pseudomonadales</taxon>
        <taxon>Ketobacteraceae</taxon>
        <taxon>Ketobacter</taxon>
    </lineage>
</organism>
<dbReference type="AlphaFoldDB" id="A0A2K9LGS9"/>
<name>A0A2K9LGS9_9GAMM</name>
<gene>
    <name evidence="1" type="ORF">Kalk_03165</name>
</gene>
<evidence type="ECO:0008006" key="3">
    <source>
        <dbReference type="Google" id="ProtNLM"/>
    </source>
</evidence>
<dbReference type="EMBL" id="CP022684">
    <property type="protein sequence ID" value="AUM11482.1"/>
    <property type="molecule type" value="Genomic_DNA"/>
</dbReference>
<dbReference type="Gene3D" id="3.40.30.10">
    <property type="entry name" value="Glutaredoxin"/>
    <property type="match status" value="1"/>
</dbReference>
<proteinExistence type="predicted"/>
<protein>
    <recommendedName>
        <fullName evidence="3">Thioredoxin family protein</fullName>
    </recommendedName>
</protein>
<dbReference type="Pfam" id="PF05768">
    <property type="entry name" value="Glrx-like"/>
    <property type="match status" value="1"/>
</dbReference>
<accession>A0A2K9LGS9</accession>
<dbReference type="RefSeq" id="WP_101892822.1">
    <property type="nucleotide sequence ID" value="NZ_CP022684.1"/>
</dbReference>
<evidence type="ECO:0000313" key="1">
    <source>
        <dbReference type="EMBL" id="AUM11482.1"/>
    </source>
</evidence>
<dbReference type="Proteomes" id="UP000235116">
    <property type="component" value="Chromosome"/>
</dbReference>
<keyword evidence="2" id="KW-1185">Reference proteome</keyword>
<dbReference type="InterPro" id="IPR008554">
    <property type="entry name" value="Glutaredoxin-like"/>
</dbReference>
<evidence type="ECO:0000313" key="2">
    <source>
        <dbReference type="Proteomes" id="UP000235116"/>
    </source>
</evidence>
<dbReference type="InterPro" id="IPR036249">
    <property type="entry name" value="Thioredoxin-like_sf"/>
</dbReference>
<dbReference type="OrthoDB" id="8537427at2"/>
<reference evidence="2" key="1">
    <citation type="submission" date="2017-08" db="EMBL/GenBank/DDBJ databases">
        <title>Direct submision.</title>
        <authorList>
            <person name="Kim S.-J."/>
            <person name="Rhee S.-K."/>
        </authorList>
    </citation>
    <scope>NUCLEOTIDE SEQUENCE [LARGE SCALE GENOMIC DNA]</scope>
    <source>
        <strain evidence="2">GI5</strain>
    </source>
</reference>
<dbReference type="SUPFAM" id="SSF52833">
    <property type="entry name" value="Thioredoxin-like"/>
    <property type="match status" value="1"/>
</dbReference>
<sequence length="80" mass="9288">MKESLIFYTTAGCHLCDVARQVYQSTLSPDYFLVEEVDIADHDELIDRYGTCIPLIKRVKDDSELAWPFDQQALMEFLPE</sequence>
<dbReference type="KEGG" id="kak:Kalk_03165"/>